<gene>
    <name evidence="2" type="ORF">BHQ17_15540</name>
</gene>
<dbReference type="Proteomes" id="UP000094243">
    <property type="component" value="Unassembled WGS sequence"/>
</dbReference>
<dbReference type="AlphaFoldDB" id="A0A1E3RTW8"/>
<comment type="caution">
    <text evidence="2">The sequence shown here is derived from an EMBL/GenBank/DDBJ whole genome shotgun (WGS) entry which is preliminary data.</text>
</comment>
<name>A0A1E3RTW8_9MYCO</name>
<feature type="domain" description="Mycothiol-dependent maleylpyruvate isomerase metal-binding" evidence="1">
    <location>
        <begin position="16"/>
        <end position="151"/>
    </location>
</feature>
<dbReference type="InterPro" id="IPR017517">
    <property type="entry name" value="Maleyloyr_isom"/>
</dbReference>
<dbReference type="OrthoDB" id="5118203at2"/>
<reference evidence="3" key="1">
    <citation type="submission" date="2016-09" db="EMBL/GenBank/DDBJ databases">
        <authorList>
            <person name="Greninger A.L."/>
            <person name="Jerome K.R."/>
            <person name="Mcnair B."/>
            <person name="Wallis C."/>
            <person name="Fang F."/>
        </authorList>
    </citation>
    <scope>NUCLEOTIDE SEQUENCE [LARGE SCALE GENOMIC DNA]</scope>
    <source>
        <strain evidence="3">M7</strain>
    </source>
</reference>
<dbReference type="RefSeq" id="WP_069406063.1">
    <property type="nucleotide sequence ID" value="NZ_MIGZ01000088.1"/>
</dbReference>
<proteinExistence type="predicted"/>
<organism evidence="2 3">
    <name type="scientific">Mycolicibacterium holsaticum</name>
    <dbReference type="NCBI Taxonomy" id="152142"/>
    <lineage>
        <taxon>Bacteria</taxon>
        <taxon>Bacillati</taxon>
        <taxon>Actinomycetota</taxon>
        <taxon>Actinomycetes</taxon>
        <taxon>Mycobacteriales</taxon>
        <taxon>Mycobacteriaceae</taxon>
        <taxon>Mycolicibacterium</taxon>
    </lineage>
</organism>
<evidence type="ECO:0000313" key="2">
    <source>
        <dbReference type="EMBL" id="ODQ92872.1"/>
    </source>
</evidence>
<evidence type="ECO:0000259" key="1">
    <source>
        <dbReference type="Pfam" id="PF11716"/>
    </source>
</evidence>
<evidence type="ECO:0000313" key="3">
    <source>
        <dbReference type="Proteomes" id="UP000094243"/>
    </source>
</evidence>
<dbReference type="EMBL" id="MIGZ01000088">
    <property type="protein sequence ID" value="ODQ92872.1"/>
    <property type="molecule type" value="Genomic_DNA"/>
</dbReference>
<dbReference type="InterPro" id="IPR034660">
    <property type="entry name" value="DinB/YfiT-like"/>
</dbReference>
<dbReference type="NCBIfam" id="TIGR03083">
    <property type="entry name" value="maleylpyruvate isomerase family mycothiol-dependent enzyme"/>
    <property type="match status" value="1"/>
</dbReference>
<sequence length="238" mass="25313">MFKTAAHLPGDLNRLGRETDMLLATVDSFADEEFAVPSKRDGWTRAHVVAHLAAGADAMSNLIAWSTTGVETPTYASRAARDAGIDALAAKPPAELKAALHTAAKNFAQRAAALAHDVKVQTVTTSDGTAISPYALPAWRVAEVVVHHDDLDTVWGLEEADIDALEDSLEVVVERASTMADFPGLTIETDERDSYVIGDGATTVKGGRDAVIGWLASGSTDGLRHQHELPELPPRPLC</sequence>
<dbReference type="SUPFAM" id="SSF109854">
    <property type="entry name" value="DinB/YfiT-like putative metalloenzymes"/>
    <property type="match status" value="1"/>
</dbReference>
<dbReference type="Gene3D" id="1.20.120.450">
    <property type="entry name" value="dinb family like domain"/>
    <property type="match status" value="1"/>
</dbReference>
<accession>A0A1E3RTW8</accession>
<protein>
    <recommendedName>
        <fullName evidence="1">Mycothiol-dependent maleylpyruvate isomerase metal-binding domain-containing protein</fullName>
    </recommendedName>
</protein>
<dbReference type="Pfam" id="PF11716">
    <property type="entry name" value="MDMPI_N"/>
    <property type="match status" value="1"/>
</dbReference>
<keyword evidence="3" id="KW-1185">Reference proteome</keyword>
<dbReference type="GO" id="GO:0046872">
    <property type="term" value="F:metal ion binding"/>
    <property type="evidence" value="ECO:0007669"/>
    <property type="project" value="InterPro"/>
</dbReference>
<dbReference type="InterPro" id="IPR024344">
    <property type="entry name" value="MDMPI_metal-binding"/>
</dbReference>